<dbReference type="CDD" id="cd04182">
    <property type="entry name" value="GT_2_like_f"/>
    <property type="match status" value="1"/>
</dbReference>
<evidence type="ECO:0000313" key="3">
    <source>
        <dbReference type="Proteomes" id="UP000529861"/>
    </source>
</evidence>
<proteinExistence type="predicted"/>
<gene>
    <name evidence="2" type="ORF">HKI81_01455</name>
</gene>
<organism evidence="2 3">
    <name type="scientific">Caldanaerobacter subterraneus</name>
    <dbReference type="NCBI Taxonomy" id="911092"/>
    <lineage>
        <taxon>Bacteria</taxon>
        <taxon>Bacillati</taxon>
        <taxon>Bacillota</taxon>
        <taxon>Clostridia</taxon>
        <taxon>Thermoanaerobacterales</taxon>
        <taxon>Thermoanaerobacteraceae</taxon>
        <taxon>Caldanaerobacter</taxon>
    </lineage>
</organism>
<dbReference type="PANTHER" id="PTHR43777:SF1">
    <property type="entry name" value="MOLYBDENUM COFACTOR CYTIDYLYLTRANSFERASE"/>
    <property type="match status" value="1"/>
</dbReference>
<dbReference type="RefSeq" id="WP_170270018.1">
    <property type="nucleotide sequence ID" value="NZ_JABEQB010000003.1"/>
</dbReference>
<dbReference type="AlphaFoldDB" id="A0A7Y2L510"/>
<dbReference type="GO" id="GO:0016779">
    <property type="term" value="F:nucleotidyltransferase activity"/>
    <property type="evidence" value="ECO:0007669"/>
    <property type="project" value="UniProtKB-ARBA"/>
</dbReference>
<protein>
    <submittedName>
        <fullName evidence="2">Nucleotidyltransferase family protein</fullName>
    </submittedName>
</protein>
<dbReference type="InterPro" id="IPR025877">
    <property type="entry name" value="MobA-like_NTP_Trfase"/>
</dbReference>
<dbReference type="PANTHER" id="PTHR43777">
    <property type="entry name" value="MOLYBDENUM COFACTOR CYTIDYLYLTRANSFERASE"/>
    <property type="match status" value="1"/>
</dbReference>
<feature type="domain" description="MobA-like NTP transferase" evidence="1">
    <location>
        <begin position="5"/>
        <end position="164"/>
    </location>
</feature>
<comment type="caution">
    <text evidence="2">The sequence shown here is derived from an EMBL/GenBank/DDBJ whole genome shotgun (WGS) entry which is preliminary data.</text>
</comment>
<evidence type="ECO:0000313" key="2">
    <source>
        <dbReference type="EMBL" id="NNG65913.1"/>
    </source>
</evidence>
<dbReference type="InterPro" id="IPR029044">
    <property type="entry name" value="Nucleotide-diphossugar_trans"/>
</dbReference>
<dbReference type="Pfam" id="PF12804">
    <property type="entry name" value="NTP_transf_3"/>
    <property type="match status" value="1"/>
</dbReference>
<keyword evidence="2" id="KW-0808">Transferase</keyword>
<accession>A0A7Y2L510</accession>
<sequence length="192" mass="21950">MKIYALILAGGEGKRAGGDKLSKVIKEKPMLEWVIENTKKAKFTDIILISGKEVEFCNLMARKHNIIHVYNEEWHLGMGYTLKKGIENLPKDIDGFAIVLGDMPFIKPETMNLLIEEFFNYKDIVVPVFNGRKGHPPIFPLKYAEEMKKVCKDIGAREIIKKYQNRVRLVETNDVGILLDIDTLSELSEIEV</sequence>
<evidence type="ECO:0000259" key="1">
    <source>
        <dbReference type="Pfam" id="PF12804"/>
    </source>
</evidence>
<reference evidence="2 3" key="1">
    <citation type="submission" date="2020-04" db="EMBL/GenBank/DDBJ databases">
        <title>Draft genome sequence of Caldanaerobacter sunterraneus. strain 1523vc isolated from Griffin hot spring, Kamchatka, Russia.</title>
        <authorList>
            <person name="Toshchakov S.V."/>
            <person name="Podosokorskaya O.A."/>
            <person name="Kublanov I.V."/>
            <person name="Korzhenkov A."/>
            <person name="Patrushev M.V."/>
        </authorList>
    </citation>
    <scope>NUCLEOTIDE SEQUENCE [LARGE SCALE GENOMIC DNA]</scope>
    <source>
        <strain evidence="2 3">1523vc</strain>
    </source>
</reference>
<dbReference type="Proteomes" id="UP000529861">
    <property type="component" value="Unassembled WGS sequence"/>
</dbReference>
<dbReference type="Gene3D" id="3.90.550.10">
    <property type="entry name" value="Spore Coat Polysaccharide Biosynthesis Protein SpsA, Chain A"/>
    <property type="match status" value="1"/>
</dbReference>
<name>A0A7Y2L510_9THEO</name>
<dbReference type="SUPFAM" id="SSF53448">
    <property type="entry name" value="Nucleotide-diphospho-sugar transferases"/>
    <property type="match status" value="1"/>
</dbReference>
<dbReference type="EMBL" id="JABEQB010000003">
    <property type="protein sequence ID" value="NNG65913.1"/>
    <property type="molecule type" value="Genomic_DNA"/>
</dbReference>